<organism evidence="4 5">
    <name type="scientific">Methanocella arvoryzae (strain DSM 22066 / NBRC 105507 / MRE50)</name>
    <dbReference type="NCBI Taxonomy" id="351160"/>
    <lineage>
        <taxon>Archaea</taxon>
        <taxon>Methanobacteriati</taxon>
        <taxon>Methanobacteriota</taxon>
        <taxon>Stenosarchaea group</taxon>
        <taxon>Methanomicrobia</taxon>
        <taxon>Methanocellales</taxon>
        <taxon>Methanocellaceae</taxon>
        <taxon>Methanocella</taxon>
    </lineage>
</organism>
<dbReference type="RefSeq" id="WP_012037247.1">
    <property type="nucleotide sequence ID" value="NC_009464.1"/>
</dbReference>
<keyword evidence="4" id="KW-0540">Nuclease</keyword>
<dbReference type="PANTHER" id="PTHR12110:SF21">
    <property type="entry name" value="XYLOSE ISOMERASE-LIKE TIM BARREL DOMAIN-CONTAINING PROTEIN"/>
    <property type="match status" value="1"/>
</dbReference>
<dbReference type="KEGG" id="rci:LRC259"/>
<feature type="domain" description="Xylose isomerase-like TIM barrel" evidence="1">
    <location>
        <begin position="23"/>
        <end position="238"/>
    </location>
</feature>
<keyword evidence="4" id="KW-0378">Hydrolase</keyword>
<dbReference type="Pfam" id="PF01261">
    <property type="entry name" value="AP_endonuc_2"/>
    <property type="match status" value="1"/>
</dbReference>
<dbReference type="InterPro" id="IPR036237">
    <property type="entry name" value="Xyl_isomerase-like_sf"/>
</dbReference>
<dbReference type="Gene3D" id="3.20.20.150">
    <property type="entry name" value="Divalent-metal-dependent TIM barrel enzymes"/>
    <property type="match status" value="1"/>
</dbReference>
<dbReference type="GO" id="GO:0004519">
    <property type="term" value="F:endonuclease activity"/>
    <property type="evidence" value="ECO:0007669"/>
    <property type="project" value="UniProtKB-KW"/>
</dbReference>
<dbReference type="CDD" id="cd05401">
    <property type="entry name" value="NT_GlnE_GlnD_like"/>
    <property type="match status" value="1"/>
</dbReference>
<dbReference type="InterPro" id="IPR013022">
    <property type="entry name" value="Xyl_isomerase-like_TIM-brl"/>
</dbReference>
<dbReference type="GO" id="GO:0008270">
    <property type="term" value="F:zinc ion binding"/>
    <property type="evidence" value="ECO:0007669"/>
    <property type="project" value="InterPro"/>
</dbReference>
<dbReference type="Pfam" id="PF10335">
    <property type="entry name" value="DUF294_C"/>
    <property type="match status" value="1"/>
</dbReference>
<keyword evidence="4" id="KW-0255">Endonuclease</keyword>
<dbReference type="GO" id="GO:0006281">
    <property type="term" value="P:DNA repair"/>
    <property type="evidence" value="ECO:0007669"/>
    <property type="project" value="InterPro"/>
</dbReference>
<dbReference type="GO" id="GO:0003677">
    <property type="term" value="F:DNA binding"/>
    <property type="evidence" value="ECO:0007669"/>
    <property type="project" value="InterPro"/>
</dbReference>
<dbReference type="SUPFAM" id="SSF81301">
    <property type="entry name" value="Nucleotidyltransferase"/>
    <property type="match status" value="1"/>
</dbReference>
<dbReference type="InterPro" id="IPR050312">
    <property type="entry name" value="IolE/XylAMocC-like"/>
</dbReference>
<feature type="domain" description="Protein-PII uridylyltransferase N-terminal" evidence="2">
    <location>
        <begin position="287"/>
        <end position="417"/>
    </location>
</feature>
<dbReference type="SMART" id="SM00518">
    <property type="entry name" value="AP2Ec"/>
    <property type="match status" value="1"/>
</dbReference>
<dbReference type="InterPro" id="IPR018821">
    <property type="entry name" value="DUF294_put_nucleoTrafse_sb-bd"/>
</dbReference>
<dbReference type="EMBL" id="AM114193">
    <property type="protein sequence ID" value="CAJ35243.1"/>
    <property type="molecule type" value="Genomic_DNA"/>
</dbReference>
<evidence type="ECO:0000259" key="1">
    <source>
        <dbReference type="Pfam" id="PF01261"/>
    </source>
</evidence>
<proteinExistence type="predicted"/>
<dbReference type="eggNOG" id="arCOG01895">
    <property type="taxonomic scope" value="Archaea"/>
</dbReference>
<protein>
    <submittedName>
        <fullName evidence="4">Predicted endonuclease/nucleotidyltransferase</fullName>
    </submittedName>
</protein>
<dbReference type="InterPro" id="IPR005105">
    <property type="entry name" value="GlnD_Uridyltrans_N"/>
</dbReference>
<gene>
    <name evidence="4" type="ORF">LRC259</name>
</gene>
<reference evidence="4 5" key="1">
    <citation type="journal article" date="2006" name="Science">
        <title>Genome of rice cluster I archaea -- the key methane producers in the rice rhizosphere.</title>
        <authorList>
            <person name="Erkel C."/>
            <person name="Kube M."/>
            <person name="Reinhardt R."/>
            <person name="Liesack W."/>
        </authorList>
    </citation>
    <scope>NUCLEOTIDE SEQUENCE [LARGE SCALE GENOMIC DNA]</scope>
    <source>
        <strain evidence="5">DSM 22066 / NBRC 105507 / MRE50</strain>
    </source>
</reference>
<dbReference type="STRING" id="351160.LRC259"/>
<dbReference type="PATRIC" id="fig|351160.9.peg.3010"/>
<feature type="domain" description="DUF294" evidence="3">
    <location>
        <begin position="457"/>
        <end position="594"/>
    </location>
</feature>
<dbReference type="Proteomes" id="UP000000663">
    <property type="component" value="Chromosome"/>
</dbReference>
<evidence type="ECO:0000259" key="3">
    <source>
        <dbReference type="Pfam" id="PF10335"/>
    </source>
</evidence>
<keyword evidence="5" id="KW-1185">Reference proteome</keyword>
<dbReference type="Pfam" id="PF03445">
    <property type="entry name" value="DUF294"/>
    <property type="match status" value="1"/>
</dbReference>
<dbReference type="PANTHER" id="PTHR12110">
    <property type="entry name" value="HYDROXYPYRUVATE ISOMERASE"/>
    <property type="match status" value="1"/>
</dbReference>
<dbReference type="Gene3D" id="3.30.460.10">
    <property type="entry name" value="Beta Polymerase, domain 2"/>
    <property type="match status" value="1"/>
</dbReference>
<sequence>MKLSFSHKLQSESDVRSIQSMEGHGFTCVELFFPERESLDEQTLNMIDEVSATTNLYLTAHLPYKNLNIASIYQYVRESSTDLLVSIIDDLSDYIDIVTLHTGYAQFGSGSLDRAIENNILSLAKICDRAGQNDIMVGVENAMNERHMVGKTFREMEAILKGVDRGNLGITFDVGHAQLTGNIEDYLSRKEYILEVHAHDNFGYTDEHLPIGEGKVNWNRVYETVNAWDCPLVLEQRTFEEGLRSVKYLQSLSAETGPYYRLNLLLARIREAKTSKDLLHINSDMIELSESALQTGGTGSTINHIVSSCRDAMVCRMAEIVQASMADKAGYPRFKYALLATGSFGRSEMSVESDQDTILVLDDDVDEAGREYFKKFSEALVEQLAAGGFDRCRGNMMASNPKWRGTIAELISRLDNSYERSVIMDSRYIYGDRPLSHRFMKTLHNKLHMDPYYSLELAISAVKADVGLEGDSLKIEYFGDAEDAFNIKKYGFRIFSASVKALAARHAITRTNVSDRLWKLEDLGVIDATQFKRFMFAYDQLTRVMMLGYVHNIKKGIVSNEYVQPYLLSKKDRDGLKESLRIVKELQGVVSSEFAIAKNLL</sequence>
<dbReference type="SUPFAM" id="SSF51658">
    <property type="entry name" value="Xylose isomerase-like"/>
    <property type="match status" value="1"/>
</dbReference>
<dbReference type="AlphaFoldDB" id="Q0W8Q0"/>
<dbReference type="GO" id="GO:0008773">
    <property type="term" value="F:[protein-PII] uridylyltransferase activity"/>
    <property type="evidence" value="ECO:0007669"/>
    <property type="project" value="InterPro"/>
</dbReference>
<evidence type="ECO:0000313" key="4">
    <source>
        <dbReference type="EMBL" id="CAJ35243.1"/>
    </source>
</evidence>
<name>Q0W8Q0_METAR</name>
<evidence type="ECO:0000259" key="2">
    <source>
        <dbReference type="Pfam" id="PF03445"/>
    </source>
</evidence>
<evidence type="ECO:0000313" key="5">
    <source>
        <dbReference type="Proteomes" id="UP000000663"/>
    </source>
</evidence>
<dbReference type="InterPro" id="IPR043519">
    <property type="entry name" value="NT_sf"/>
</dbReference>
<dbReference type="InterPro" id="IPR001719">
    <property type="entry name" value="AP_endonuc_2"/>
</dbReference>
<accession>Q0W8Q0</accession>
<dbReference type="OrthoDB" id="59344at2157"/>
<dbReference type="GeneID" id="5144001"/>